<dbReference type="Proteomes" id="UP000199707">
    <property type="component" value="Unassembled WGS sequence"/>
</dbReference>
<gene>
    <name evidence="1" type="ORF">SAMN02799620_03699</name>
</gene>
<dbReference type="EMBL" id="FMUB01000007">
    <property type="protein sequence ID" value="SCX24485.1"/>
    <property type="molecule type" value="Genomic_DNA"/>
</dbReference>
<accession>A0A1G4WKC0</accession>
<reference evidence="2" key="1">
    <citation type="submission" date="2016-10" db="EMBL/GenBank/DDBJ databases">
        <authorList>
            <person name="Varghese N."/>
            <person name="Submissions S."/>
        </authorList>
    </citation>
    <scope>NUCLEOTIDE SEQUENCE [LARGE SCALE GENOMIC DNA]</scope>
    <source>
        <strain evidence="2">UNC267MFSha1.1M11</strain>
    </source>
</reference>
<name>A0A1G4WKC0_9MYCO</name>
<dbReference type="STRING" id="1502745.SAMN02799620_03699"/>
<proteinExistence type="predicted"/>
<sequence length="55" mass="6154">MVVRRGHKPLPFPPEPVASLSVNAVRWSLDRADHNYGRRNVLLRTLDAVGLGFDS</sequence>
<evidence type="ECO:0000313" key="1">
    <source>
        <dbReference type="EMBL" id="SCX24485.1"/>
    </source>
</evidence>
<organism evidence="1 2">
    <name type="scientific">Mycolicibacterium fluoranthenivorans</name>
    <dbReference type="NCBI Taxonomy" id="258505"/>
    <lineage>
        <taxon>Bacteria</taxon>
        <taxon>Bacillati</taxon>
        <taxon>Actinomycetota</taxon>
        <taxon>Actinomycetes</taxon>
        <taxon>Mycobacteriales</taxon>
        <taxon>Mycobacteriaceae</taxon>
        <taxon>Mycolicibacterium</taxon>
    </lineage>
</organism>
<protein>
    <submittedName>
        <fullName evidence="1">Uncharacterized protein</fullName>
    </submittedName>
</protein>
<dbReference type="AlphaFoldDB" id="A0A1G4WKC0"/>
<evidence type="ECO:0000313" key="2">
    <source>
        <dbReference type="Proteomes" id="UP000199707"/>
    </source>
</evidence>